<gene>
    <name evidence="1" type="ORF">A2531_04065</name>
</gene>
<sequence length="76" mass="8836">MANTKKHEQFPVLFNNGKIKIYHNHCDEIFIENPKSGVHIRLDIHPYGKGGLEFTTHDRVEPIRVSNMIGWSIIPR</sequence>
<organism evidence="1 2">
    <name type="scientific">Candidatus Falkowbacteria bacterium RIFOXYD2_FULL_34_120</name>
    <dbReference type="NCBI Taxonomy" id="1798007"/>
    <lineage>
        <taxon>Bacteria</taxon>
        <taxon>Candidatus Falkowiibacteriota</taxon>
    </lineage>
</organism>
<proteinExistence type="predicted"/>
<reference evidence="1 2" key="1">
    <citation type="journal article" date="2016" name="Nat. Commun.">
        <title>Thousands of microbial genomes shed light on interconnected biogeochemical processes in an aquifer system.</title>
        <authorList>
            <person name="Anantharaman K."/>
            <person name="Brown C.T."/>
            <person name="Hug L.A."/>
            <person name="Sharon I."/>
            <person name="Castelle C.J."/>
            <person name="Probst A.J."/>
            <person name="Thomas B.C."/>
            <person name="Singh A."/>
            <person name="Wilkins M.J."/>
            <person name="Karaoz U."/>
            <person name="Brodie E.L."/>
            <person name="Williams K.H."/>
            <person name="Hubbard S.S."/>
            <person name="Banfield J.F."/>
        </authorList>
    </citation>
    <scope>NUCLEOTIDE SEQUENCE [LARGE SCALE GENOMIC DNA]</scope>
</reference>
<comment type="caution">
    <text evidence="1">The sequence shown here is derived from an EMBL/GenBank/DDBJ whole genome shotgun (WGS) entry which is preliminary data.</text>
</comment>
<dbReference type="EMBL" id="MFGO01000018">
    <property type="protein sequence ID" value="OGF40912.1"/>
    <property type="molecule type" value="Genomic_DNA"/>
</dbReference>
<name>A0A1F5TPI1_9BACT</name>
<evidence type="ECO:0000313" key="1">
    <source>
        <dbReference type="EMBL" id="OGF40912.1"/>
    </source>
</evidence>
<dbReference type="AlphaFoldDB" id="A0A1F5TPI1"/>
<protein>
    <submittedName>
        <fullName evidence="1">Uncharacterized protein</fullName>
    </submittedName>
</protein>
<dbReference type="Proteomes" id="UP000177579">
    <property type="component" value="Unassembled WGS sequence"/>
</dbReference>
<accession>A0A1F5TPI1</accession>
<evidence type="ECO:0000313" key="2">
    <source>
        <dbReference type="Proteomes" id="UP000177579"/>
    </source>
</evidence>